<name>A0ABM7NRN8_9VIRU</name>
<keyword evidence="2" id="KW-1185">Reference proteome</keyword>
<evidence type="ECO:0000313" key="2">
    <source>
        <dbReference type="Proteomes" id="UP001321479"/>
    </source>
</evidence>
<dbReference type="RefSeq" id="YP_010841432.1">
    <property type="nucleotide sequence ID" value="NC_079139.1"/>
</dbReference>
<reference evidence="1 2" key="1">
    <citation type="submission" date="2021-02" db="EMBL/GenBank/DDBJ databases">
        <title>Cotonvirus japonicus, which uses Golgi apparatus of host cells for its virion factory, phylogenetically links tailed tupanvirus and icosahedral mimivirus.</title>
        <authorList>
            <person name="Takahashi H."/>
            <person name="Fukaya S."/>
            <person name="Song C."/>
            <person name="Murata K."/>
            <person name="Takemura M."/>
        </authorList>
    </citation>
    <scope>NUCLEOTIDE SEQUENCE [LARGE SCALE GENOMIC DNA]</scope>
</reference>
<dbReference type="EMBL" id="AP024483">
    <property type="protein sequence ID" value="BCS82824.1"/>
    <property type="molecule type" value="Genomic_DNA"/>
</dbReference>
<evidence type="ECO:0000313" key="1">
    <source>
        <dbReference type="EMBL" id="BCS82824.1"/>
    </source>
</evidence>
<dbReference type="GeneID" id="80558029"/>
<protein>
    <submittedName>
        <fullName evidence="1">F-box and FNIP repeat-containing protein</fullName>
    </submittedName>
</protein>
<sequence>METIIDILNHDVLLLIFDFLKDYDKVSFTMVNRYMKQYIMYIIYTDLHEYERIRHLPFKKNFRRLSFRPSYDIIIPSIITDLIIDEDFIGSLENIIPPSVKKLTIEHNIYVKNKSFIPSNISLHLTYYNQNFFGFTRIRSMPEPPKCGIIKKFVFH</sequence>
<dbReference type="Proteomes" id="UP001321479">
    <property type="component" value="Segment"/>
</dbReference>
<proteinExistence type="predicted"/>
<organism evidence="1 2">
    <name type="scientific">Cotonvirus japonicus</name>
    <dbReference type="NCBI Taxonomy" id="2811091"/>
    <lineage>
        <taxon>Viruses</taxon>
        <taxon>Varidnaviria</taxon>
        <taxon>Bamfordvirae</taxon>
        <taxon>Nucleocytoviricota</taxon>
        <taxon>Megaviricetes</taxon>
        <taxon>Imitervirales</taxon>
        <taxon>Mimiviridae</taxon>
        <taxon>Megamimivirinae</taxon>
        <taxon>Cotonvirus</taxon>
        <taxon>Cotonvirus japonicum</taxon>
    </lineage>
</organism>
<accession>A0ABM7NRN8</accession>